<comment type="caution">
    <text evidence="1">The sequence shown here is derived from an EMBL/GenBank/DDBJ whole genome shotgun (WGS) entry which is preliminary data.</text>
</comment>
<dbReference type="PANTHER" id="PTHR33390:SF1">
    <property type="entry name" value="STRESS UP-REGULATED NOD 19 PROTEIN"/>
    <property type="match status" value="1"/>
</dbReference>
<gene>
    <name evidence="1" type="ORF">WJX84_010612</name>
</gene>
<sequence>GGVELPPLNYQLQYNVTYRSLQPDEHAERLDLLGWDTTGDSVEYQIPKAMGPGSIHSQAIETTIDEACPQPSPFQVVRCSSHQHFGGACITMINLDKNETICESCPVLGTNPGVPGNEEGYVVRIADDDLLPPYLIEPGTRIRVESKYDASVPRFGVMGLMSAWIAGNAKPCFSPPVGPKE</sequence>
<name>A0AAW1T7X7_9CHLO</name>
<dbReference type="InterPro" id="IPR011692">
    <property type="entry name" value="Stress_up-reg_Nod19"/>
</dbReference>
<dbReference type="Pfam" id="PF07712">
    <property type="entry name" value="SURNod19"/>
    <property type="match status" value="1"/>
</dbReference>
<dbReference type="AlphaFoldDB" id="A0AAW1T7X7"/>
<dbReference type="EMBL" id="JALJOV010000310">
    <property type="protein sequence ID" value="KAK9864830.1"/>
    <property type="molecule type" value="Genomic_DNA"/>
</dbReference>
<dbReference type="PANTHER" id="PTHR33390">
    <property type="entry name" value="STRESS UP-REGULATED NOD 19 PROTEIN"/>
    <property type="match status" value="1"/>
</dbReference>
<reference evidence="1 2" key="1">
    <citation type="journal article" date="2024" name="Nat. Commun.">
        <title>Phylogenomics reveals the evolutionary origins of lichenization in chlorophyte algae.</title>
        <authorList>
            <person name="Puginier C."/>
            <person name="Libourel C."/>
            <person name="Otte J."/>
            <person name="Skaloud P."/>
            <person name="Haon M."/>
            <person name="Grisel S."/>
            <person name="Petersen M."/>
            <person name="Berrin J.G."/>
            <person name="Delaux P.M."/>
            <person name="Dal Grande F."/>
            <person name="Keller J."/>
        </authorList>
    </citation>
    <scope>NUCLEOTIDE SEQUENCE [LARGE SCALE GENOMIC DNA]</scope>
    <source>
        <strain evidence="1 2">SAG 2523</strain>
    </source>
</reference>
<accession>A0AAW1T7X7</accession>
<proteinExistence type="predicted"/>
<protein>
    <submittedName>
        <fullName evidence="1">Uncharacterized protein</fullName>
    </submittedName>
</protein>
<evidence type="ECO:0000313" key="1">
    <source>
        <dbReference type="EMBL" id="KAK9864830.1"/>
    </source>
</evidence>
<evidence type="ECO:0000313" key="2">
    <source>
        <dbReference type="Proteomes" id="UP001485043"/>
    </source>
</evidence>
<dbReference type="Proteomes" id="UP001485043">
    <property type="component" value="Unassembled WGS sequence"/>
</dbReference>
<feature type="non-terminal residue" evidence="1">
    <location>
        <position position="1"/>
    </location>
</feature>
<keyword evidence="2" id="KW-1185">Reference proteome</keyword>
<organism evidence="1 2">
    <name type="scientific">Apatococcus fuscideae</name>
    <dbReference type="NCBI Taxonomy" id="2026836"/>
    <lineage>
        <taxon>Eukaryota</taxon>
        <taxon>Viridiplantae</taxon>
        <taxon>Chlorophyta</taxon>
        <taxon>core chlorophytes</taxon>
        <taxon>Trebouxiophyceae</taxon>
        <taxon>Chlorellales</taxon>
        <taxon>Chlorellaceae</taxon>
        <taxon>Apatococcus</taxon>
    </lineage>
</organism>